<dbReference type="InterPro" id="IPR033253">
    <property type="entry name" value="CFAP45"/>
</dbReference>
<keyword evidence="9" id="KW-1133">Transmembrane helix</keyword>
<sequence>MDLIRNLTVPEKNSMGSPVVLNRHDFTRIKQSARVLSEEEKSMMREEYMERKEAALQQRFEREARLKKLDKQRQTDEKLCHLDVEAKLNAENLLAKAKEKREEDEDRIKYLNEVILEAKCHAIRDAQLQEKKQMQHDVASEEMRLDEMMEIDRKNAIRVQEEIENRRKQELRLGAVKLREQITEMEERKLRLTEAKERETEKLKKEIEQMVREDEVIALKKKQKQIALRDELLEACQRMSEMKVQKQRQEKLEEKNVLEFHKEKALIEDAKSHATHDLQVKEKQVIEQQHVAEEKRLRKLMEDDCEVNLKYQDNVVKQRKKLRQLIAEDIRKQITEREWEKLMKLEAKEQENAKMLRYFEDMIAEDVRIEEEKKRRQKAVFVRLLSPLFVLYFFLWSSFISLGLQRSLGHITLIGFGQYRPRSCLI</sequence>
<dbReference type="Pfam" id="PF13868">
    <property type="entry name" value="TPH"/>
    <property type="match status" value="1"/>
</dbReference>
<dbReference type="PANTHER" id="PTHR15504">
    <property type="entry name" value="NASOPHARYNGEAL EPITHELIUM SPECIFIC PROTEIN 1"/>
    <property type="match status" value="1"/>
</dbReference>
<proteinExistence type="inferred from homology"/>
<evidence type="ECO:0000256" key="5">
    <source>
        <dbReference type="ARBA" id="ARBA00023273"/>
    </source>
</evidence>
<evidence type="ECO:0000313" key="11">
    <source>
        <dbReference type="EMBL" id="KOF70781.1"/>
    </source>
</evidence>
<keyword evidence="5" id="KW-0966">Cell projection</keyword>
<feature type="coiled-coil region" evidence="8">
    <location>
        <begin position="244"/>
        <end position="328"/>
    </location>
</feature>
<accession>A0A0L8G182</accession>
<dbReference type="STRING" id="37653.A0A0L8G182"/>
<keyword evidence="3 8" id="KW-0175">Coiled coil</keyword>
<keyword evidence="4" id="KW-0969">Cilium</keyword>
<evidence type="ECO:0000256" key="2">
    <source>
        <dbReference type="ARBA" id="ARBA00022846"/>
    </source>
</evidence>
<keyword evidence="9" id="KW-0812">Transmembrane</keyword>
<organism evidence="11">
    <name type="scientific">Octopus bimaculoides</name>
    <name type="common">California two-spotted octopus</name>
    <dbReference type="NCBI Taxonomy" id="37653"/>
    <lineage>
        <taxon>Eukaryota</taxon>
        <taxon>Metazoa</taxon>
        <taxon>Spiralia</taxon>
        <taxon>Lophotrochozoa</taxon>
        <taxon>Mollusca</taxon>
        <taxon>Cephalopoda</taxon>
        <taxon>Coleoidea</taxon>
        <taxon>Octopodiformes</taxon>
        <taxon>Octopoda</taxon>
        <taxon>Incirrata</taxon>
        <taxon>Octopodidae</taxon>
        <taxon>Octopus</taxon>
    </lineage>
</organism>
<protein>
    <recommendedName>
        <fullName evidence="7">Cilia- and flagella-associated protein 45</fullName>
    </recommendedName>
</protein>
<evidence type="ECO:0000259" key="10">
    <source>
        <dbReference type="Pfam" id="PF13868"/>
    </source>
</evidence>
<dbReference type="AlphaFoldDB" id="A0A0L8G182"/>
<evidence type="ECO:0000256" key="9">
    <source>
        <dbReference type="SAM" id="Phobius"/>
    </source>
</evidence>
<evidence type="ECO:0000256" key="6">
    <source>
        <dbReference type="ARBA" id="ARBA00034116"/>
    </source>
</evidence>
<feature type="coiled-coil region" evidence="8">
    <location>
        <begin position="87"/>
        <end position="114"/>
    </location>
</feature>
<keyword evidence="9" id="KW-0472">Membrane</keyword>
<feature type="domain" description="Trichohyalin-plectin-homology" evidence="10">
    <location>
        <begin position="102"/>
        <end position="269"/>
    </location>
</feature>
<evidence type="ECO:0000256" key="4">
    <source>
        <dbReference type="ARBA" id="ARBA00023069"/>
    </source>
</evidence>
<dbReference type="PANTHER" id="PTHR15504:SF0">
    <property type="entry name" value="CILIA- AND FLAGELLA-ASSOCIATED PROTEIN 45"/>
    <property type="match status" value="1"/>
</dbReference>
<evidence type="ECO:0000256" key="3">
    <source>
        <dbReference type="ARBA" id="ARBA00023054"/>
    </source>
</evidence>
<reference evidence="11" key="1">
    <citation type="submission" date="2015-07" db="EMBL/GenBank/DDBJ databases">
        <title>MeaNS - Measles Nucleotide Surveillance Program.</title>
        <authorList>
            <person name="Tran T."/>
            <person name="Druce J."/>
        </authorList>
    </citation>
    <scope>NUCLEOTIDE SEQUENCE</scope>
    <source>
        <strain evidence="11">UCB-OBI-ISO-001</strain>
        <tissue evidence="11">Gonad</tissue>
    </source>
</reference>
<dbReference type="InterPro" id="IPR043597">
    <property type="entry name" value="TPH_dom"/>
</dbReference>
<gene>
    <name evidence="11" type="ORF">OCBIM_22002255mg</name>
</gene>
<evidence type="ECO:0000256" key="8">
    <source>
        <dbReference type="SAM" id="Coils"/>
    </source>
</evidence>
<dbReference type="EMBL" id="KQ424585">
    <property type="protein sequence ID" value="KOF70781.1"/>
    <property type="molecule type" value="Genomic_DNA"/>
</dbReference>
<dbReference type="GO" id="GO:0031514">
    <property type="term" value="C:motile cilium"/>
    <property type="evidence" value="ECO:0007669"/>
    <property type="project" value="UniProtKB-SubCell"/>
</dbReference>
<evidence type="ECO:0000256" key="1">
    <source>
        <dbReference type="ARBA" id="ARBA00004230"/>
    </source>
</evidence>
<feature type="coiled-coil region" evidence="8">
    <location>
        <begin position="168"/>
        <end position="213"/>
    </location>
</feature>
<comment type="similarity">
    <text evidence="6">Belongs to the CFAP45 family.</text>
</comment>
<comment type="subcellular location">
    <subcellularLocation>
        <location evidence="1">Cell projection</location>
        <location evidence="1">Cilium</location>
        <location evidence="1">Flagellum</location>
    </subcellularLocation>
</comment>
<dbReference type="OrthoDB" id="1902038at2759"/>
<feature type="transmembrane region" description="Helical" evidence="9">
    <location>
        <begin position="380"/>
        <end position="399"/>
    </location>
</feature>
<name>A0A0L8G182_OCTBM</name>
<evidence type="ECO:0000256" key="7">
    <source>
        <dbReference type="ARBA" id="ARBA00034142"/>
    </source>
</evidence>
<keyword evidence="2" id="KW-0282">Flagellum</keyword>